<sequence length="367" mass="42990">MFLMYIKYLKLINFRNYKELDIEFDKNINIFVGDNAQGKTNILESMYYCSIGKSPRTSKDKELINWDNKESYIKVHILKKLFNKKIEIKIFKEGKKGININSIKVSKLSELMGVLNVVMFSPEDLKIIKESPVYRRKFLDIELCKFSKKYYYGLVQYNKVLTARNIILKKWNKGNYIDILQVYDKQLAKYGEVIIKLRNNYLKKLSEKGKVIHSDITSGIENIEFKYMTCLTNFDNIEDDLFKILEFNRKKDIYKGITLYGPHRDDFIVNINGVNVRNFGSQGQQRTSILTMKFASLEIIKEIIGEYPVLLLDDVLSELDKNRQKYILSSIKDIQTFITCTGIDDIKKSIIDEAQLFIVKKGKVSRI</sequence>
<dbReference type="SUPFAM" id="SSF52540">
    <property type="entry name" value="P-loop containing nucleoside triphosphate hydrolases"/>
    <property type="match status" value="1"/>
</dbReference>
<dbReference type="InterPro" id="IPR003395">
    <property type="entry name" value="RecF/RecN/SMC_N"/>
</dbReference>
<keyword evidence="7 12" id="KW-0227">DNA damage</keyword>
<keyword evidence="10 12" id="KW-0234">DNA repair</keyword>
<evidence type="ECO:0000256" key="10">
    <source>
        <dbReference type="ARBA" id="ARBA00023204"/>
    </source>
</evidence>
<dbReference type="GO" id="GO:0003697">
    <property type="term" value="F:single-stranded DNA binding"/>
    <property type="evidence" value="ECO:0007669"/>
    <property type="project" value="UniProtKB-UniRule"/>
</dbReference>
<dbReference type="InterPro" id="IPR018078">
    <property type="entry name" value="DNA-binding_RecF_CS"/>
</dbReference>
<dbReference type="PROSITE" id="PS00618">
    <property type="entry name" value="RECF_2"/>
    <property type="match status" value="1"/>
</dbReference>
<protein>
    <recommendedName>
        <fullName evidence="3 12">DNA replication and repair protein RecF</fullName>
    </recommendedName>
</protein>
<reference evidence="16" key="1">
    <citation type="submission" date="2005-09" db="EMBL/GenBank/DDBJ databases">
        <title>Complete genome sequence of Clostridium kluyveri and comparative genomics of Clostridia species.</title>
        <authorList>
            <person name="Inui M."/>
            <person name="Nonaka H."/>
            <person name="Shinoda Y."/>
            <person name="Ikenaga Y."/>
            <person name="Abe M."/>
            <person name="Naito K."/>
            <person name="Vertes A.A."/>
            <person name="Yukawa H."/>
        </authorList>
    </citation>
    <scope>NUCLEOTIDE SEQUENCE [LARGE SCALE GENOMIC DNA]</scope>
    <source>
        <strain evidence="16">NBRC 12016</strain>
    </source>
</reference>
<feature type="binding site" evidence="12">
    <location>
        <begin position="33"/>
        <end position="40"/>
    </location>
    <ligand>
        <name>ATP</name>
        <dbReference type="ChEBI" id="CHEBI:30616"/>
    </ligand>
</feature>
<dbReference type="AlphaFoldDB" id="B9DXT0"/>
<evidence type="ECO:0000259" key="14">
    <source>
        <dbReference type="Pfam" id="PF02463"/>
    </source>
</evidence>
<comment type="similarity">
    <text evidence="2 12 13">Belongs to the RecF family.</text>
</comment>
<dbReference type="CDD" id="cd03242">
    <property type="entry name" value="ABC_RecF"/>
    <property type="match status" value="1"/>
</dbReference>
<comment type="subcellular location">
    <subcellularLocation>
        <location evidence="1 12 13">Cytoplasm</location>
    </subcellularLocation>
</comment>
<keyword evidence="9 12" id="KW-0238">DNA-binding</keyword>
<dbReference type="NCBIfam" id="TIGR00611">
    <property type="entry name" value="recf"/>
    <property type="match status" value="1"/>
</dbReference>
<organism evidence="15 16">
    <name type="scientific">Clostridium kluyveri (strain NBRC 12016)</name>
    <dbReference type="NCBI Taxonomy" id="583346"/>
    <lineage>
        <taxon>Bacteria</taxon>
        <taxon>Bacillati</taxon>
        <taxon>Bacillota</taxon>
        <taxon>Clostridia</taxon>
        <taxon>Eubacteriales</taxon>
        <taxon>Clostridiaceae</taxon>
        <taxon>Clostridium</taxon>
    </lineage>
</organism>
<proteinExistence type="inferred from homology"/>
<dbReference type="Proteomes" id="UP000007969">
    <property type="component" value="Chromosome"/>
</dbReference>
<dbReference type="GO" id="GO:0009432">
    <property type="term" value="P:SOS response"/>
    <property type="evidence" value="ECO:0007669"/>
    <property type="project" value="UniProtKB-UniRule"/>
</dbReference>
<evidence type="ECO:0000256" key="5">
    <source>
        <dbReference type="ARBA" id="ARBA00022705"/>
    </source>
</evidence>
<gene>
    <name evidence="12" type="primary">recF</name>
    <name evidence="15" type="ordered locus">CKR_0004</name>
</gene>
<feature type="domain" description="RecF/RecN/SMC N-terminal" evidence="14">
    <location>
        <begin position="5"/>
        <end position="340"/>
    </location>
</feature>
<dbReference type="EMBL" id="AP009049">
    <property type="protein sequence ID" value="BAH05055.1"/>
    <property type="molecule type" value="Genomic_DNA"/>
</dbReference>
<dbReference type="InterPro" id="IPR001238">
    <property type="entry name" value="DNA-binding_RecF"/>
</dbReference>
<keyword evidence="5 12" id="KW-0235">DNA replication</keyword>
<evidence type="ECO:0000256" key="13">
    <source>
        <dbReference type="RuleBase" id="RU000578"/>
    </source>
</evidence>
<dbReference type="Pfam" id="PF02463">
    <property type="entry name" value="SMC_N"/>
    <property type="match status" value="1"/>
</dbReference>
<evidence type="ECO:0000256" key="4">
    <source>
        <dbReference type="ARBA" id="ARBA00022490"/>
    </source>
</evidence>
<evidence type="ECO:0000256" key="12">
    <source>
        <dbReference type="HAMAP-Rule" id="MF_00365"/>
    </source>
</evidence>
<evidence type="ECO:0000256" key="1">
    <source>
        <dbReference type="ARBA" id="ARBA00004496"/>
    </source>
</evidence>
<dbReference type="GO" id="GO:0006302">
    <property type="term" value="P:double-strand break repair"/>
    <property type="evidence" value="ECO:0007669"/>
    <property type="project" value="TreeGrafter"/>
</dbReference>
<keyword evidence="11 12" id="KW-0742">SOS response</keyword>
<keyword evidence="6 12" id="KW-0547">Nucleotide-binding</keyword>
<dbReference type="InterPro" id="IPR042174">
    <property type="entry name" value="RecF_2"/>
</dbReference>
<evidence type="ECO:0000256" key="11">
    <source>
        <dbReference type="ARBA" id="ARBA00023236"/>
    </source>
</evidence>
<dbReference type="PROSITE" id="PS00617">
    <property type="entry name" value="RECF_1"/>
    <property type="match status" value="1"/>
</dbReference>
<evidence type="ECO:0000313" key="16">
    <source>
        <dbReference type="Proteomes" id="UP000007969"/>
    </source>
</evidence>
<keyword evidence="4 12" id="KW-0963">Cytoplasm</keyword>
<evidence type="ECO:0000256" key="8">
    <source>
        <dbReference type="ARBA" id="ARBA00022840"/>
    </source>
</evidence>
<dbReference type="GO" id="GO:0006260">
    <property type="term" value="P:DNA replication"/>
    <property type="evidence" value="ECO:0007669"/>
    <property type="project" value="UniProtKB-UniRule"/>
</dbReference>
<keyword evidence="8 12" id="KW-0067">ATP-binding</keyword>
<evidence type="ECO:0000256" key="2">
    <source>
        <dbReference type="ARBA" id="ARBA00008016"/>
    </source>
</evidence>
<dbReference type="HOGENOM" id="CLU_040267_0_1_9"/>
<evidence type="ECO:0000256" key="7">
    <source>
        <dbReference type="ARBA" id="ARBA00022763"/>
    </source>
</evidence>
<evidence type="ECO:0000256" key="6">
    <source>
        <dbReference type="ARBA" id="ARBA00022741"/>
    </source>
</evidence>
<dbReference type="GO" id="GO:0000731">
    <property type="term" value="P:DNA synthesis involved in DNA repair"/>
    <property type="evidence" value="ECO:0007669"/>
    <property type="project" value="TreeGrafter"/>
</dbReference>
<evidence type="ECO:0000256" key="3">
    <source>
        <dbReference type="ARBA" id="ARBA00020170"/>
    </source>
</evidence>
<dbReference type="PANTHER" id="PTHR32182:SF0">
    <property type="entry name" value="DNA REPLICATION AND REPAIR PROTEIN RECF"/>
    <property type="match status" value="1"/>
</dbReference>
<dbReference type="Gene3D" id="3.40.50.300">
    <property type="entry name" value="P-loop containing nucleotide triphosphate hydrolases"/>
    <property type="match status" value="1"/>
</dbReference>
<dbReference type="KEGG" id="ckr:CKR_0004"/>
<dbReference type="InterPro" id="IPR027417">
    <property type="entry name" value="P-loop_NTPase"/>
</dbReference>
<dbReference type="HAMAP" id="MF_00365">
    <property type="entry name" value="RecF"/>
    <property type="match status" value="1"/>
</dbReference>
<comment type="function">
    <text evidence="12 13">The RecF protein is involved in DNA metabolism; it is required for DNA replication and normal SOS inducibility. RecF binds preferentially to single-stranded, linear DNA. It also seems to bind ATP.</text>
</comment>
<dbReference type="GO" id="GO:0005737">
    <property type="term" value="C:cytoplasm"/>
    <property type="evidence" value="ECO:0007669"/>
    <property type="project" value="UniProtKB-SubCell"/>
</dbReference>
<name>B9DXT0_CLOK1</name>
<dbReference type="PANTHER" id="PTHR32182">
    <property type="entry name" value="DNA REPLICATION AND REPAIR PROTEIN RECF"/>
    <property type="match status" value="1"/>
</dbReference>
<evidence type="ECO:0000313" key="15">
    <source>
        <dbReference type="EMBL" id="BAH05055.1"/>
    </source>
</evidence>
<evidence type="ECO:0000256" key="9">
    <source>
        <dbReference type="ARBA" id="ARBA00023125"/>
    </source>
</evidence>
<accession>B9DXT0</accession>
<dbReference type="Gene3D" id="1.20.1050.90">
    <property type="entry name" value="RecF/RecN/SMC, N-terminal domain"/>
    <property type="match status" value="1"/>
</dbReference>
<dbReference type="GO" id="GO:0005524">
    <property type="term" value="F:ATP binding"/>
    <property type="evidence" value="ECO:0007669"/>
    <property type="project" value="UniProtKB-UniRule"/>
</dbReference>